<keyword evidence="2" id="KW-0378">Hydrolase</keyword>
<comment type="caution">
    <text evidence="2">The sequence shown here is derived from an EMBL/GenBank/DDBJ whole genome shotgun (WGS) entry which is preliminary data.</text>
</comment>
<dbReference type="GO" id="GO:0016787">
    <property type="term" value="F:hydrolase activity"/>
    <property type="evidence" value="ECO:0007669"/>
    <property type="project" value="UniProtKB-KW"/>
</dbReference>
<evidence type="ECO:0000313" key="3">
    <source>
        <dbReference type="Proteomes" id="UP000054226"/>
    </source>
</evidence>
<feature type="region of interest" description="Disordered" evidence="1">
    <location>
        <begin position="61"/>
        <end position="87"/>
    </location>
</feature>
<dbReference type="Proteomes" id="UP000054226">
    <property type="component" value="Unassembled WGS sequence"/>
</dbReference>
<feature type="compositionally biased region" description="Basic and acidic residues" evidence="1">
    <location>
        <begin position="65"/>
        <end position="76"/>
    </location>
</feature>
<dbReference type="RefSeq" id="WP_007034589.1">
    <property type="nucleotide sequence ID" value="NZ_AOHO01000076.1"/>
</dbReference>
<proteinExistence type="predicted"/>
<dbReference type="EMBL" id="AOHO01000076">
    <property type="protein sequence ID" value="EME52226.1"/>
    <property type="molecule type" value="Genomic_DNA"/>
</dbReference>
<dbReference type="PATRIC" id="fig|1284240.4.peg.6931"/>
<reference evidence="2 3" key="1">
    <citation type="journal article" date="2013" name="Genome Announc.">
        <title>Draft Genome Sequence of Amycolatopsis decaplanina Strain DSM 44594T.</title>
        <authorList>
            <person name="Kaur N."/>
            <person name="Kumar S."/>
            <person name="Bala M."/>
            <person name="Raghava G.P."/>
            <person name="Mayilraj S."/>
        </authorList>
    </citation>
    <scope>NUCLEOTIDE SEQUENCE [LARGE SCALE GENOMIC DNA]</scope>
    <source>
        <strain evidence="2 3">DSM 44594</strain>
    </source>
</reference>
<organism evidence="2 3">
    <name type="scientific">Amycolatopsis decaplanina DSM 44594</name>
    <dbReference type="NCBI Taxonomy" id="1284240"/>
    <lineage>
        <taxon>Bacteria</taxon>
        <taxon>Bacillati</taxon>
        <taxon>Actinomycetota</taxon>
        <taxon>Actinomycetes</taxon>
        <taxon>Pseudonocardiales</taxon>
        <taxon>Pseudonocardiaceae</taxon>
        <taxon>Amycolatopsis</taxon>
    </lineage>
</organism>
<protein>
    <submittedName>
        <fullName evidence="2">Epoxide hydrolase</fullName>
    </submittedName>
</protein>
<evidence type="ECO:0000313" key="2">
    <source>
        <dbReference type="EMBL" id="EME52226.1"/>
    </source>
</evidence>
<evidence type="ECO:0000256" key="1">
    <source>
        <dbReference type="SAM" id="MobiDB-lite"/>
    </source>
</evidence>
<sequence>MSTELARLVPERVEGLHLTMRSASPLPEDRTAPSPANHGCLADRHRCFECPLVLGGDALGAARRGGGERPAGDRGGHFPGLEQPDPLVSEIREAFRDLPQNG</sequence>
<name>M2WTY5_9PSEU</name>
<keyword evidence="3" id="KW-1185">Reference proteome</keyword>
<dbReference type="AlphaFoldDB" id="M2WTY5"/>
<gene>
    <name evidence="2" type="ORF">H074_33971</name>
</gene>
<accession>M2WTY5</accession>